<dbReference type="AlphaFoldDB" id="A0A8T0MF68"/>
<evidence type="ECO:0000313" key="3">
    <source>
        <dbReference type="Proteomes" id="UP000823388"/>
    </source>
</evidence>
<reference evidence="2" key="1">
    <citation type="submission" date="2020-05" db="EMBL/GenBank/DDBJ databases">
        <title>WGS assembly of Panicum virgatum.</title>
        <authorList>
            <person name="Lovell J.T."/>
            <person name="Jenkins J."/>
            <person name="Shu S."/>
            <person name="Juenger T.E."/>
            <person name="Schmutz J."/>
        </authorList>
    </citation>
    <scope>NUCLEOTIDE SEQUENCE</scope>
    <source>
        <strain evidence="2">AP13</strain>
    </source>
</reference>
<evidence type="ECO:0000313" key="2">
    <source>
        <dbReference type="EMBL" id="KAG2534933.1"/>
    </source>
</evidence>
<comment type="caution">
    <text evidence="2">The sequence shown here is derived from an EMBL/GenBank/DDBJ whole genome shotgun (WGS) entry which is preliminary data.</text>
</comment>
<feature type="compositionally biased region" description="Polar residues" evidence="1">
    <location>
        <begin position="93"/>
        <end position="107"/>
    </location>
</feature>
<gene>
    <name evidence="2" type="ORF">PVAP13_9NG075146</name>
</gene>
<dbReference type="Proteomes" id="UP000823388">
    <property type="component" value="Chromosome 9N"/>
</dbReference>
<keyword evidence="3" id="KW-1185">Reference proteome</keyword>
<feature type="region of interest" description="Disordered" evidence="1">
    <location>
        <begin position="25"/>
        <end position="165"/>
    </location>
</feature>
<name>A0A8T0MF68_PANVG</name>
<accession>A0A8T0MF68</accession>
<feature type="compositionally biased region" description="Low complexity" evidence="1">
    <location>
        <begin position="47"/>
        <end position="58"/>
    </location>
</feature>
<organism evidence="2 3">
    <name type="scientific">Panicum virgatum</name>
    <name type="common">Blackwell switchgrass</name>
    <dbReference type="NCBI Taxonomy" id="38727"/>
    <lineage>
        <taxon>Eukaryota</taxon>
        <taxon>Viridiplantae</taxon>
        <taxon>Streptophyta</taxon>
        <taxon>Embryophyta</taxon>
        <taxon>Tracheophyta</taxon>
        <taxon>Spermatophyta</taxon>
        <taxon>Magnoliopsida</taxon>
        <taxon>Liliopsida</taxon>
        <taxon>Poales</taxon>
        <taxon>Poaceae</taxon>
        <taxon>PACMAD clade</taxon>
        <taxon>Panicoideae</taxon>
        <taxon>Panicodae</taxon>
        <taxon>Paniceae</taxon>
        <taxon>Panicinae</taxon>
        <taxon>Panicum</taxon>
        <taxon>Panicum sect. Hiantes</taxon>
    </lineage>
</organism>
<sequence>MSCAHEVLCLRTDWALVDPLHLLPGVTRAGDDPAADSPRRRRPSRLPHPSTPTASSTRARLRRSPRAAYRSPPRIRSRRGSSCIKTAAPSPRRQATLSSTHCWTSSRARPAAAGLLREEQASRRAAPLCSAPSPPSVPPHSLSLRARPRCRRGDGSREGEDEQAAVGHLAVGRPSPTWRAGGRPEWSAAAGAEAAAAARVRWGSGGGGGSFQGRLMARSNGRSISGDVARSQAWESTQVSIL</sequence>
<evidence type="ECO:0000256" key="1">
    <source>
        <dbReference type="SAM" id="MobiDB-lite"/>
    </source>
</evidence>
<proteinExistence type="predicted"/>
<protein>
    <submittedName>
        <fullName evidence="2">Uncharacterized protein</fullName>
    </submittedName>
</protein>
<dbReference type="EMBL" id="CM029054">
    <property type="protein sequence ID" value="KAG2534933.1"/>
    <property type="molecule type" value="Genomic_DNA"/>
</dbReference>